<evidence type="ECO:0000313" key="3">
    <source>
        <dbReference type="Proteomes" id="UP000230233"/>
    </source>
</evidence>
<name>A0A2G5TQW5_9PELO</name>
<comment type="caution">
    <text evidence="2">The sequence shown here is derived from an EMBL/GenBank/DDBJ whole genome shotgun (WGS) entry which is preliminary data.</text>
</comment>
<accession>A0A2G5TQW5</accession>
<dbReference type="GO" id="GO:0040027">
    <property type="term" value="P:negative regulation of vulval development"/>
    <property type="evidence" value="ECO:0007669"/>
    <property type="project" value="InterPro"/>
</dbReference>
<dbReference type="AlphaFoldDB" id="A0A2G5TQW5"/>
<organism evidence="2 3">
    <name type="scientific">Caenorhabditis nigoni</name>
    <dbReference type="NCBI Taxonomy" id="1611254"/>
    <lineage>
        <taxon>Eukaryota</taxon>
        <taxon>Metazoa</taxon>
        <taxon>Ecdysozoa</taxon>
        <taxon>Nematoda</taxon>
        <taxon>Chromadorea</taxon>
        <taxon>Rhabditida</taxon>
        <taxon>Rhabditina</taxon>
        <taxon>Rhabditomorpha</taxon>
        <taxon>Rhabditoidea</taxon>
        <taxon>Rhabditidae</taxon>
        <taxon>Peloderinae</taxon>
        <taxon>Caenorhabditis</taxon>
    </lineage>
</organism>
<proteinExistence type="predicted"/>
<dbReference type="Pfam" id="PF25375">
    <property type="entry name" value="Lin-15B"/>
    <property type="match status" value="1"/>
</dbReference>
<dbReference type="OrthoDB" id="10477792at2759"/>
<dbReference type="Proteomes" id="UP000230233">
    <property type="component" value="Chromosome V"/>
</dbReference>
<dbReference type="PANTHER" id="PTHR22716:SF1">
    <property type="entry name" value="ETS CLASS TRANSCRIPTION FACTOR-RELATED"/>
    <property type="match status" value="1"/>
</dbReference>
<dbReference type="InterPro" id="IPR040129">
    <property type="entry name" value="Lin-15B-like"/>
</dbReference>
<dbReference type="EMBL" id="PDUG01000005">
    <property type="protein sequence ID" value="PIC29628.1"/>
    <property type="molecule type" value="Genomic_DNA"/>
</dbReference>
<dbReference type="InterPro" id="IPR057432">
    <property type="entry name" value="Lin-15A/B-like_dom"/>
</dbReference>
<protein>
    <recommendedName>
        <fullName evidence="1">Lin-15A/B-like domain-containing protein</fullName>
    </recommendedName>
</protein>
<dbReference type="PANTHER" id="PTHR22716">
    <property type="entry name" value="ETS CLASS TRANSCRIPTION FACTOR-RELATED-RELATED"/>
    <property type="match status" value="1"/>
</dbReference>
<feature type="domain" description="Lin-15A/B-like" evidence="1">
    <location>
        <begin position="380"/>
        <end position="498"/>
    </location>
</feature>
<gene>
    <name evidence="2" type="primary">Cnig_chr_V.g21150</name>
    <name evidence="2" type="ORF">B9Z55_021150</name>
</gene>
<evidence type="ECO:0000313" key="2">
    <source>
        <dbReference type="EMBL" id="PIC29628.1"/>
    </source>
</evidence>
<reference evidence="3" key="1">
    <citation type="submission" date="2017-10" db="EMBL/GenBank/DDBJ databases">
        <title>Rapid genome shrinkage in a self-fertile nematode reveals novel sperm competition proteins.</title>
        <authorList>
            <person name="Yin D."/>
            <person name="Schwarz E.M."/>
            <person name="Thomas C.G."/>
            <person name="Felde R.L."/>
            <person name="Korf I.F."/>
            <person name="Cutter A.D."/>
            <person name="Schartner C.M."/>
            <person name="Ralston E.J."/>
            <person name="Meyer B.J."/>
            <person name="Haag E.S."/>
        </authorList>
    </citation>
    <scope>NUCLEOTIDE SEQUENCE [LARGE SCALE GENOMIC DNA]</scope>
    <source>
        <strain evidence="3">JU1422</strain>
    </source>
</reference>
<sequence length="502" mass="58874">MDDTVNTAVIKEEVIEEEYNFTLKNDGFVEVKQEEKEIKMKPSETDEPDDEFFEAVNLKKVSITGTTKLKCGICQKMMPKSRLKMFKSEENKTVLAEIFKIERLIDPKRIFVCVSHVQTIIDDYDGKLKFAITPFEQLLRSFIKNSKKSMKDRTLRRTNCEIGLLLKQKLRTEPIDFFGNNNAVEFLDDIERKPGESASEMEKEMNEAVIKEEVIEEEHEFTFKNGEYVEVKQEEIEEKPEFLLEQEIKMEPIDFSEWNEPDEFLDDFELEAEKDGSKIETVSTEVTKFKCEICQKAMSGHLLKLIKSEDHKTVLAEMFKIERSLETKIFYVCVSHIQTIIDENDGKLKSPSTRYEQLLRTFISKHRKQIKQRKDRKVWRRKCQICHMSRDRSELRRTSSKYTRMVIIIGCILRGTHSVEQAKTCIAISEGVTCYSHRQESIDKIFEYLGIKNILEFSKCSTHAMDNLMNVVKKIDLNFTEYQFIGACRELFLEIQNFPTSL</sequence>
<keyword evidence="3" id="KW-1185">Reference proteome</keyword>
<evidence type="ECO:0000259" key="1">
    <source>
        <dbReference type="Pfam" id="PF25375"/>
    </source>
</evidence>